<dbReference type="InterPro" id="IPR039743">
    <property type="entry name" value="6GAL/EXGAL"/>
</dbReference>
<dbReference type="Gene3D" id="3.20.20.80">
    <property type="entry name" value="Glycosidases"/>
    <property type="match status" value="1"/>
</dbReference>
<reference evidence="2 3" key="1">
    <citation type="submission" date="2018-07" db="EMBL/GenBank/DDBJ databases">
        <title>Genome sequencing of Runella.</title>
        <authorList>
            <person name="Baek M.-G."/>
            <person name="Yi H."/>
        </authorList>
    </citation>
    <scope>NUCLEOTIDE SEQUENCE [LARGE SCALE GENOMIC DNA]</scope>
    <source>
        <strain evidence="2 3">HYN0085</strain>
    </source>
</reference>
<protein>
    <submittedName>
        <fullName evidence="2">Glycoside hydrolase</fullName>
    </submittedName>
</protein>
<sequence length="505" mass="57066">MKQLFHLLLIISFHVSIAQKLSIDPTVTYQTMHSFGASDCWSMQMVGRYYPVEKRNKIAELLFSKELDAAGNPKGIGLSMWRFNIGAGSTEQGTGSKITNEWRRAECFLENGKYNWTKQQGQQWFLEAAKRHGVDFTLGFLNSAPVSMTKNGLAIGSGTLGEWNFDKSKMDDFADFLAQVSAKFNFDYLSPFNEPQWDWGPKSKSGFGSQEGTPINNEDIAWATRKIDETFGQKKLKTRIVLTEAAQIDYLYKSKTNRSEVHQDNQIETFFDKSSPNYVGNLKSVESLMCGHSYFTTSPTAELIKKRQDLGARIKQQNIPYWQSEYCILGDNAGEIKGNGVDLGMKTALYVAKVIHADLTHANASAWHWWLSVSANDFKDGLIYVFNNGVKGENDKNKFDGEVLDSKLLWALGNYSRFIRPNMQRIKTEIAAENVLVSGYTSKNQAVVVFVNNGESQRVELPKMRKKQKADAFFTSQTENLTHRKVNKNTLELPAESVVTLVITY</sequence>
<evidence type="ECO:0000313" key="2">
    <source>
        <dbReference type="EMBL" id="AXE16727.1"/>
    </source>
</evidence>
<dbReference type="Gene3D" id="2.60.40.1180">
    <property type="entry name" value="Golgi alpha-mannosidase II"/>
    <property type="match status" value="1"/>
</dbReference>
<dbReference type="OrthoDB" id="9806701at2"/>
<feature type="domain" description="Endo-beta-1,6-galactanase-like" evidence="1">
    <location>
        <begin position="19"/>
        <end position="384"/>
    </location>
</feature>
<dbReference type="InterPro" id="IPR013780">
    <property type="entry name" value="Glyco_hydro_b"/>
</dbReference>
<gene>
    <name evidence="2" type="ORF">DR864_02765</name>
</gene>
<organism evidence="2 3">
    <name type="scientific">Runella rosea</name>
    <dbReference type="NCBI Taxonomy" id="2259595"/>
    <lineage>
        <taxon>Bacteria</taxon>
        <taxon>Pseudomonadati</taxon>
        <taxon>Bacteroidota</taxon>
        <taxon>Cytophagia</taxon>
        <taxon>Cytophagales</taxon>
        <taxon>Spirosomataceae</taxon>
        <taxon>Runella</taxon>
    </lineage>
</organism>
<evidence type="ECO:0000259" key="1">
    <source>
        <dbReference type="Pfam" id="PF14587"/>
    </source>
</evidence>
<dbReference type="EMBL" id="CP030850">
    <property type="protein sequence ID" value="AXE16727.1"/>
    <property type="molecule type" value="Genomic_DNA"/>
</dbReference>
<name>A0A344TDK6_9BACT</name>
<dbReference type="InterPro" id="IPR017853">
    <property type="entry name" value="GH"/>
</dbReference>
<dbReference type="GO" id="GO:0004553">
    <property type="term" value="F:hydrolase activity, hydrolyzing O-glycosyl compounds"/>
    <property type="evidence" value="ECO:0007669"/>
    <property type="project" value="InterPro"/>
</dbReference>
<proteinExistence type="predicted"/>
<dbReference type="Pfam" id="PF14587">
    <property type="entry name" value="Glyco_hydr_30_2"/>
    <property type="match status" value="1"/>
</dbReference>
<dbReference type="AlphaFoldDB" id="A0A344TDK6"/>
<dbReference type="PANTHER" id="PTHR42767">
    <property type="entry name" value="ENDO-BETA-1,6-GALACTANASE"/>
    <property type="match status" value="1"/>
</dbReference>
<dbReference type="InterPro" id="IPR039514">
    <property type="entry name" value="6GAL-like"/>
</dbReference>
<dbReference type="RefSeq" id="WP_114065514.1">
    <property type="nucleotide sequence ID" value="NZ_CP030850.1"/>
</dbReference>
<accession>A0A344TDK6</accession>
<keyword evidence="2" id="KW-0378">Hydrolase</keyword>
<dbReference type="Proteomes" id="UP000251993">
    <property type="component" value="Chromosome"/>
</dbReference>
<dbReference type="PANTHER" id="PTHR42767:SF1">
    <property type="entry name" value="ENDO-BETA-1,6-GALACTANASE-LIKE DOMAIN-CONTAINING PROTEIN"/>
    <property type="match status" value="1"/>
</dbReference>
<keyword evidence="3" id="KW-1185">Reference proteome</keyword>
<dbReference type="KEGG" id="run:DR864_02765"/>
<dbReference type="SUPFAM" id="SSF51445">
    <property type="entry name" value="(Trans)glycosidases"/>
    <property type="match status" value="1"/>
</dbReference>
<evidence type="ECO:0000313" key="3">
    <source>
        <dbReference type="Proteomes" id="UP000251993"/>
    </source>
</evidence>